<feature type="transmembrane region" description="Helical" evidence="1">
    <location>
        <begin position="238"/>
        <end position="257"/>
    </location>
</feature>
<feature type="transmembrane region" description="Helical" evidence="1">
    <location>
        <begin position="329"/>
        <end position="349"/>
    </location>
</feature>
<dbReference type="RefSeq" id="WP_074886892.1">
    <property type="nucleotide sequence ID" value="NZ_FOXO01000010.1"/>
</dbReference>
<dbReference type="OrthoDB" id="9762533at2"/>
<feature type="transmembrane region" description="Helical" evidence="1">
    <location>
        <begin position="207"/>
        <end position="226"/>
    </location>
</feature>
<dbReference type="InterPro" id="IPR050469">
    <property type="entry name" value="Diguanylate_Cyclase"/>
</dbReference>
<organism evidence="3 4">
    <name type="scientific">Butyrivibrio proteoclasticus</name>
    <dbReference type="NCBI Taxonomy" id="43305"/>
    <lineage>
        <taxon>Bacteria</taxon>
        <taxon>Bacillati</taxon>
        <taxon>Bacillota</taxon>
        <taxon>Clostridia</taxon>
        <taxon>Lachnospirales</taxon>
        <taxon>Lachnospiraceae</taxon>
        <taxon>Butyrivibrio</taxon>
    </lineage>
</organism>
<feature type="transmembrane region" description="Helical" evidence="1">
    <location>
        <begin position="269"/>
        <end position="292"/>
    </location>
</feature>
<feature type="transmembrane region" description="Helical" evidence="1">
    <location>
        <begin position="298"/>
        <end position="317"/>
    </location>
</feature>
<feature type="transmembrane region" description="Helical" evidence="1">
    <location>
        <begin position="361"/>
        <end position="385"/>
    </location>
</feature>
<dbReference type="InterPro" id="IPR036259">
    <property type="entry name" value="MFS_trans_sf"/>
</dbReference>
<dbReference type="Pfam" id="PF00990">
    <property type="entry name" value="GGDEF"/>
    <property type="match status" value="1"/>
</dbReference>
<dbReference type="EMBL" id="FOXO01000010">
    <property type="protein sequence ID" value="SFP86667.1"/>
    <property type="molecule type" value="Genomic_DNA"/>
</dbReference>
<evidence type="ECO:0000256" key="1">
    <source>
        <dbReference type="SAM" id="Phobius"/>
    </source>
</evidence>
<keyword evidence="4" id="KW-1185">Reference proteome</keyword>
<evidence type="ECO:0000313" key="4">
    <source>
        <dbReference type="Proteomes" id="UP000182624"/>
    </source>
</evidence>
<dbReference type="InterPro" id="IPR029787">
    <property type="entry name" value="Nucleotide_cyclase"/>
</dbReference>
<dbReference type="NCBIfam" id="TIGR00254">
    <property type="entry name" value="GGDEF"/>
    <property type="match status" value="1"/>
</dbReference>
<dbReference type="InterPro" id="IPR000160">
    <property type="entry name" value="GGDEF_dom"/>
</dbReference>
<dbReference type="GO" id="GO:0005886">
    <property type="term" value="C:plasma membrane"/>
    <property type="evidence" value="ECO:0007669"/>
    <property type="project" value="TreeGrafter"/>
</dbReference>
<evidence type="ECO:0000259" key="2">
    <source>
        <dbReference type="PROSITE" id="PS50887"/>
    </source>
</evidence>
<dbReference type="SUPFAM" id="SSF103473">
    <property type="entry name" value="MFS general substrate transporter"/>
    <property type="match status" value="1"/>
</dbReference>
<keyword evidence="1" id="KW-0472">Membrane</keyword>
<dbReference type="PANTHER" id="PTHR45138:SF6">
    <property type="entry name" value="DIGUANYLATE CYCLASE DGCN"/>
    <property type="match status" value="1"/>
</dbReference>
<sequence>MRKLLSFLGLAIAILVLITVFSLQFFKITPQSKIETLENGWVVMYRGQRYINTNLERLSDQIGYTFSRGDIITLNMNKPLQDLECNFPYLFFKTQFCAYEVFLNDELIEATDLDALDSNRFVGTGYNMVPLGEDYVGKKICIKLYVTENSTRVDMVSPSIGSFDDLARQLMYDALFPLFTGVFLILFGQVFLVISLTFYLRTSGVKVQIISSIICVLLGFWIITAFDVSGFMINKSAATLISYGSIYLIIPCIYLLLNELHKRQDNTILKIMGFSTLGFSVLFILLHILGLVHINHFIYPYYILSFAGILIFLYYVWSDIRSRKRNASVNIIMLGLFVLSMCLVLYVGIALSMKLVDYRQSFLATISIPTGSIFFVITQLLNYFIFMTHSFAQRKEYASLSQIAFEDTLTGLFNRVKSDEKMAELDKTGDDFCLISLDLNGLKEVNDNAGHPAGDRLLKSFANALYTTFNSIGTCYRIGGDEFLVITSTTDKATIDSLLQQLDKKLLDLDESDPEINHSVSYGYAFRSETSENEAHAAFMLADKKMYDYKRKYYSHMMKR</sequence>
<dbReference type="Gene3D" id="3.30.70.270">
    <property type="match status" value="1"/>
</dbReference>
<dbReference type="Proteomes" id="UP000182624">
    <property type="component" value="Unassembled WGS sequence"/>
</dbReference>
<dbReference type="GO" id="GO:0043709">
    <property type="term" value="P:cell adhesion involved in single-species biofilm formation"/>
    <property type="evidence" value="ECO:0007669"/>
    <property type="project" value="TreeGrafter"/>
</dbReference>
<dbReference type="PROSITE" id="PS50887">
    <property type="entry name" value="GGDEF"/>
    <property type="match status" value="1"/>
</dbReference>
<dbReference type="GO" id="GO:0052621">
    <property type="term" value="F:diguanylate cyclase activity"/>
    <property type="evidence" value="ECO:0007669"/>
    <property type="project" value="TreeGrafter"/>
</dbReference>
<proteinExistence type="predicted"/>
<feature type="transmembrane region" description="Helical" evidence="1">
    <location>
        <begin position="175"/>
        <end position="200"/>
    </location>
</feature>
<name>A0A1I5TVP0_9FIRM</name>
<feature type="domain" description="GGDEF" evidence="2">
    <location>
        <begin position="430"/>
        <end position="560"/>
    </location>
</feature>
<dbReference type="GO" id="GO:1902201">
    <property type="term" value="P:negative regulation of bacterial-type flagellum-dependent cell motility"/>
    <property type="evidence" value="ECO:0007669"/>
    <property type="project" value="TreeGrafter"/>
</dbReference>
<keyword evidence="1" id="KW-0812">Transmembrane</keyword>
<dbReference type="PANTHER" id="PTHR45138">
    <property type="entry name" value="REGULATORY COMPONENTS OF SENSORY TRANSDUCTION SYSTEM"/>
    <property type="match status" value="1"/>
</dbReference>
<dbReference type="SUPFAM" id="SSF55073">
    <property type="entry name" value="Nucleotide cyclase"/>
    <property type="match status" value="1"/>
</dbReference>
<dbReference type="CDD" id="cd01949">
    <property type="entry name" value="GGDEF"/>
    <property type="match status" value="1"/>
</dbReference>
<evidence type="ECO:0000313" key="3">
    <source>
        <dbReference type="EMBL" id="SFP86667.1"/>
    </source>
</evidence>
<reference evidence="4" key="1">
    <citation type="submission" date="2016-10" db="EMBL/GenBank/DDBJ databases">
        <authorList>
            <person name="Varghese N."/>
            <person name="Submissions S."/>
        </authorList>
    </citation>
    <scope>NUCLEOTIDE SEQUENCE [LARGE SCALE GENOMIC DNA]</scope>
    <source>
        <strain evidence="4">P18</strain>
    </source>
</reference>
<protein>
    <submittedName>
        <fullName evidence="3">Diguanylate cyclase (GGDEF) domain-containing protein</fullName>
    </submittedName>
</protein>
<accession>A0A1I5TVP0</accession>
<dbReference type="AlphaFoldDB" id="A0A1I5TVP0"/>
<dbReference type="SMART" id="SM00267">
    <property type="entry name" value="GGDEF"/>
    <property type="match status" value="1"/>
</dbReference>
<dbReference type="InterPro" id="IPR043128">
    <property type="entry name" value="Rev_trsase/Diguanyl_cyclase"/>
</dbReference>
<gene>
    <name evidence="3" type="ORF">SAMN04487928_11029</name>
</gene>
<keyword evidence="1" id="KW-1133">Transmembrane helix</keyword>